<accession>A0A8X6RXT2</accession>
<name>A0A8X6RXT2_TRICX</name>
<organism evidence="1 2">
    <name type="scientific">Trichonephila clavipes</name>
    <name type="common">Golden silk orbweaver</name>
    <name type="synonym">Nephila clavipes</name>
    <dbReference type="NCBI Taxonomy" id="2585209"/>
    <lineage>
        <taxon>Eukaryota</taxon>
        <taxon>Metazoa</taxon>
        <taxon>Ecdysozoa</taxon>
        <taxon>Arthropoda</taxon>
        <taxon>Chelicerata</taxon>
        <taxon>Arachnida</taxon>
        <taxon>Araneae</taxon>
        <taxon>Araneomorphae</taxon>
        <taxon>Entelegynae</taxon>
        <taxon>Araneoidea</taxon>
        <taxon>Nephilidae</taxon>
        <taxon>Trichonephila</taxon>
    </lineage>
</organism>
<comment type="caution">
    <text evidence="1">The sequence shown here is derived from an EMBL/GenBank/DDBJ whole genome shotgun (WGS) entry which is preliminary data.</text>
</comment>
<reference evidence="1" key="1">
    <citation type="submission" date="2020-08" db="EMBL/GenBank/DDBJ databases">
        <title>Multicomponent nature underlies the extraordinary mechanical properties of spider dragline silk.</title>
        <authorList>
            <person name="Kono N."/>
            <person name="Nakamura H."/>
            <person name="Mori M."/>
            <person name="Yoshida Y."/>
            <person name="Ohtoshi R."/>
            <person name="Malay A.D."/>
            <person name="Moran D.A.P."/>
            <person name="Tomita M."/>
            <person name="Numata K."/>
            <person name="Arakawa K."/>
        </authorList>
    </citation>
    <scope>NUCLEOTIDE SEQUENCE</scope>
</reference>
<gene>
    <name evidence="1" type="ORF">TNCV_1550301</name>
</gene>
<sequence length="123" mass="14570">MRPVVEMESKISIGDLLYDTTELKTGTRRRQYLKRFLTADEAWLYNYDLIIKQQNSEWKELSINTLSNRVQPSTARTARMSCEQWYNTLKRNLHGSEMASYCTMTMPNHILLIAYSMLHRRTT</sequence>
<protein>
    <submittedName>
        <fullName evidence="1">Uncharacterized protein</fullName>
    </submittedName>
</protein>
<dbReference type="Proteomes" id="UP000887159">
    <property type="component" value="Unassembled WGS sequence"/>
</dbReference>
<proteinExistence type="predicted"/>
<evidence type="ECO:0000313" key="2">
    <source>
        <dbReference type="Proteomes" id="UP000887159"/>
    </source>
</evidence>
<dbReference type="AlphaFoldDB" id="A0A8X6RXT2"/>
<evidence type="ECO:0000313" key="1">
    <source>
        <dbReference type="EMBL" id="GFX99366.1"/>
    </source>
</evidence>
<keyword evidence="2" id="KW-1185">Reference proteome</keyword>
<dbReference type="EMBL" id="BMAU01021209">
    <property type="protein sequence ID" value="GFX99366.1"/>
    <property type="molecule type" value="Genomic_DNA"/>
</dbReference>